<feature type="transmembrane region" description="Helical" evidence="5">
    <location>
        <begin position="6"/>
        <end position="28"/>
    </location>
</feature>
<keyword evidence="4 5" id="KW-0472">Membrane</keyword>
<dbReference type="PANTHER" id="PTHR16950:SF16">
    <property type="entry name" value="ZINC TRANSPORTER ZIP13"/>
    <property type="match status" value="1"/>
</dbReference>
<keyword evidence="3 5" id="KW-1133">Transmembrane helix</keyword>
<evidence type="ECO:0000256" key="5">
    <source>
        <dbReference type="SAM" id="Phobius"/>
    </source>
</evidence>
<dbReference type="PANTHER" id="PTHR16950">
    <property type="entry name" value="ZINC TRANSPORTER SLC39A7 HISTIDINE-RICH MEMBRANE PROTEIN KE4"/>
    <property type="match status" value="1"/>
</dbReference>
<evidence type="ECO:0000313" key="6">
    <source>
        <dbReference type="EMBL" id="MBD9354456.1"/>
    </source>
</evidence>
<evidence type="ECO:0000256" key="4">
    <source>
        <dbReference type="ARBA" id="ARBA00023136"/>
    </source>
</evidence>
<dbReference type="Pfam" id="PF02535">
    <property type="entry name" value="Zip"/>
    <property type="match status" value="1"/>
</dbReference>
<gene>
    <name evidence="6" type="ORF">IE877_00880</name>
</gene>
<evidence type="ECO:0000256" key="2">
    <source>
        <dbReference type="ARBA" id="ARBA00022692"/>
    </source>
</evidence>
<sequence>MTVLLSIILFTALGGVLSVLAAAVFLLLPEHQQKHVLPHGISFAIGALLTGAFCGLIPHAFEEVPVEDMSALSATILAGILLFFVLEKLLVWRHCHSHACEAHGEESHDDHQHNHGHNHPVQPVGHRPAGMFIILGDSIHNFVDGVLIGAAFLTDVQLGIVTSLAVAAHEIPQEVGDFAILLHSGYKRGEALFYNILSSLSTVVGGVLAYFSLGDLHHILPYFLTLAASSFIYIAVADLIPSLHQKTDIKTSLQQIGFILAGVVLILVMQGIAHRFEGKIEGERVEQTGII</sequence>
<comment type="subcellular location">
    <subcellularLocation>
        <location evidence="1">Membrane</location>
        <topology evidence="1">Multi-pass membrane protein</topology>
    </subcellularLocation>
</comment>
<dbReference type="RefSeq" id="WP_192372368.1">
    <property type="nucleotide sequence ID" value="NZ_CAJHIV010000001.1"/>
</dbReference>
<feature type="transmembrane region" description="Helical" evidence="5">
    <location>
        <begin position="192"/>
        <end position="213"/>
    </location>
</feature>
<dbReference type="InterPro" id="IPR003689">
    <property type="entry name" value="ZIP"/>
</dbReference>
<evidence type="ECO:0000313" key="7">
    <source>
        <dbReference type="Proteomes" id="UP000652176"/>
    </source>
</evidence>
<protein>
    <submittedName>
        <fullName evidence="6">ZIP family metal transporter</fullName>
    </submittedName>
</protein>
<dbReference type="EMBL" id="JACXSS010000001">
    <property type="protein sequence ID" value="MBD9354456.1"/>
    <property type="molecule type" value="Genomic_DNA"/>
</dbReference>
<feature type="transmembrane region" description="Helical" evidence="5">
    <location>
        <begin position="70"/>
        <end position="86"/>
    </location>
</feature>
<keyword evidence="7" id="KW-1185">Reference proteome</keyword>
<reference evidence="6 7" key="1">
    <citation type="submission" date="2020-09" db="EMBL/GenBank/DDBJ databases">
        <title>Methylomonas albis sp. nov. and Methylomonas fluvii sp. nov.: Two cold-adapted methanotrophs from the River Elbe and an amended description of Methylovulum psychrotolerans strain Eb1.</title>
        <authorList>
            <person name="Bussmann I.K."/>
            <person name="Klings K.-W."/>
            <person name="Warnstedt J."/>
            <person name="Hoppert M."/>
            <person name="Saborowski A."/>
            <person name="Horn F."/>
            <person name="Liebner S."/>
        </authorList>
    </citation>
    <scope>NUCLEOTIDE SEQUENCE [LARGE SCALE GENOMIC DNA]</scope>
    <source>
        <strain evidence="6 7">EbA</strain>
    </source>
</reference>
<evidence type="ECO:0000256" key="1">
    <source>
        <dbReference type="ARBA" id="ARBA00004141"/>
    </source>
</evidence>
<name>A0ABR9CVL9_9GAMM</name>
<keyword evidence="2 5" id="KW-0812">Transmembrane</keyword>
<organism evidence="6 7">
    <name type="scientific">Methylomonas albis</name>
    <dbReference type="NCBI Taxonomy" id="1854563"/>
    <lineage>
        <taxon>Bacteria</taxon>
        <taxon>Pseudomonadati</taxon>
        <taxon>Pseudomonadota</taxon>
        <taxon>Gammaproteobacteria</taxon>
        <taxon>Methylococcales</taxon>
        <taxon>Methylococcaceae</taxon>
        <taxon>Methylomonas</taxon>
    </lineage>
</organism>
<dbReference type="Proteomes" id="UP000652176">
    <property type="component" value="Unassembled WGS sequence"/>
</dbReference>
<comment type="caution">
    <text evidence="6">The sequence shown here is derived from an EMBL/GenBank/DDBJ whole genome shotgun (WGS) entry which is preliminary data.</text>
</comment>
<feature type="transmembrane region" description="Helical" evidence="5">
    <location>
        <begin position="40"/>
        <end position="58"/>
    </location>
</feature>
<evidence type="ECO:0000256" key="3">
    <source>
        <dbReference type="ARBA" id="ARBA00022989"/>
    </source>
</evidence>
<accession>A0ABR9CVL9</accession>
<proteinExistence type="predicted"/>
<feature type="transmembrane region" description="Helical" evidence="5">
    <location>
        <begin position="219"/>
        <end position="240"/>
    </location>
</feature>
<feature type="transmembrane region" description="Helical" evidence="5">
    <location>
        <begin position="252"/>
        <end position="273"/>
    </location>
</feature>